<evidence type="ECO:0000256" key="2">
    <source>
        <dbReference type="ARBA" id="ARBA00005179"/>
    </source>
</evidence>
<dbReference type="Pfam" id="PF00067">
    <property type="entry name" value="p450"/>
    <property type="match status" value="1"/>
</dbReference>
<feature type="transmembrane region" description="Helical" evidence="11">
    <location>
        <begin position="6"/>
        <end position="23"/>
    </location>
</feature>
<keyword evidence="6 10" id="KW-0560">Oxidoreductase</keyword>
<comment type="pathway">
    <text evidence="2">Secondary metabolite biosynthesis.</text>
</comment>
<reference evidence="12 13" key="1">
    <citation type="submission" date="2013-12" db="EMBL/GenBank/DDBJ databases">
        <authorList>
            <person name="Cubeta M."/>
            <person name="Pakala S."/>
            <person name="Fedorova N."/>
            <person name="Thomas E."/>
            <person name="Dean R."/>
            <person name="Jabaji S."/>
            <person name="Neate S."/>
            <person name="Toda T."/>
            <person name="Tavantzis S."/>
            <person name="Vilgalys R."/>
            <person name="Bharathan N."/>
            <person name="Pakala S."/>
            <person name="Losada L.S."/>
            <person name="Zafar N."/>
            <person name="Nierman W."/>
        </authorList>
    </citation>
    <scope>NUCLEOTIDE SEQUENCE [LARGE SCALE GENOMIC DNA]</scope>
    <source>
        <strain evidence="12 13">123E</strain>
    </source>
</reference>
<evidence type="ECO:0000256" key="9">
    <source>
        <dbReference type="PIRSR" id="PIRSR602401-1"/>
    </source>
</evidence>
<accession>A0A074RNF8</accession>
<name>A0A074RNF8_9AGAM</name>
<evidence type="ECO:0000256" key="4">
    <source>
        <dbReference type="ARBA" id="ARBA00022617"/>
    </source>
</evidence>
<comment type="caution">
    <text evidence="12">The sequence shown here is derived from an EMBL/GenBank/DDBJ whole genome shotgun (WGS) entry which is preliminary data.</text>
</comment>
<keyword evidence="5 9" id="KW-0479">Metal-binding</keyword>
<keyword evidence="13" id="KW-1185">Reference proteome</keyword>
<dbReference type="InterPro" id="IPR017972">
    <property type="entry name" value="Cyt_P450_CS"/>
</dbReference>
<dbReference type="Proteomes" id="UP000027456">
    <property type="component" value="Unassembled WGS sequence"/>
</dbReference>
<dbReference type="InterPro" id="IPR036396">
    <property type="entry name" value="Cyt_P450_sf"/>
</dbReference>
<keyword evidence="4 9" id="KW-0349">Heme</keyword>
<evidence type="ECO:0000313" key="12">
    <source>
        <dbReference type="EMBL" id="KEP48394.1"/>
    </source>
</evidence>
<dbReference type="PANTHER" id="PTHR46300:SF7">
    <property type="entry name" value="P450, PUTATIVE (EUROFUNG)-RELATED"/>
    <property type="match status" value="1"/>
</dbReference>
<keyword evidence="8 10" id="KW-0503">Monooxygenase</keyword>
<dbReference type="InterPro" id="IPR001128">
    <property type="entry name" value="Cyt_P450"/>
</dbReference>
<dbReference type="CDD" id="cd11065">
    <property type="entry name" value="CYP64-like"/>
    <property type="match status" value="1"/>
</dbReference>
<dbReference type="GO" id="GO:0020037">
    <property type="term" value="F:heme binding"/>
    <property type="evidence" value="ECO:0007669"/>
    <property type="project" value="InterPro"/>
</dbReference>
<gene>
    <name evidence="12" type="ORF">V565_125780</name>
</gene>
<evidence type="ECO:0000256" key="10">
    <source>
        <dbReference type="RuleBase" id="RU000461"/>
    </source>
</evidence>
<comment type="similarity">
    <text evidence="3 10">Belongs to the cytochrome P450 family.</text>
</comment>
<dbReference type="GO" id="GO:0016705">
    <property type="term" value="F:oxidoreductase activity, acting on paired donors, with incorporation or reduction of molecular oxygen"/>
    <property type="evidence" value="ECO:0007669"/>
    <property type="project" value="InterPro"/>
</dbReference>
<dbReference type="GO" id="GO:0004497">
    <property type="term" value="F:monooxygenase activity"/>
    <property type="evidence" value="ECO:0007669"/>
    <property type="project" value="UniProtKB-KW"/>
</dbReference>
<dbReference type="InterPro" id="IPR050364">
    <property type="entry name" value="Cytochrome_P450_fung"/>
</dbReference>
<evidence type="ECO:0000256" key="3">
    <source>
        <dbReference type="ARBA" id="ARBA00010617"/>
    </source>
</evidence>
<dbReference type="SUPFAM" id="SSF48264">
    <property type="entry name" value="Cytochrome P450"/>
    <property type="match status" value="1"/>
</dbReference>
<organism evidence="12 13">
    <name type="scientific">Rhizoctonia solani 123E</name>
    <dbReference type="NCBI Taxonomy" id="1423351"/>
    <lineage>
        <taxon>Eukaryota</taxon>
        <taxon>Fungi</taxon>
        <taxon>Dikarya</taxon>
        <taxon>Basidiomycota</taxon>
        <taxon>Agaricomycotina</taxon>
        <taxon>Agaricomycetes</taxon>
        <taxon>Cantharellales</taxon>
        <taxon>Ceratobasidiaceae</taxon>
        <taxon>Rhizoctonia</taxon>
    </lineage>
</organism>
<dbReference type="PRINTS" id="PR00463">
    <property type="entry name" value="EP450I"/>
</dbReference>
<keyword evidence="7 9" id="KW-0408">Iron</keyword>
<dbReference type="EMBL" id="AZST01000521">
    <property type="protein sequence ID" value="KEP48394.1"/>
    <property type="molecule type" value="Genomic_DNA"/>
</dbReference>
<proteinExistence type="inferred from homology"/>
<keyword evidence="11" id="KW-0472">Membrane</keyword>
<evidence type="ECO:0000256" key="1">
    <source>
        <dbReference type="ARBA" id="ARBA00001971"/>
    </source>
</evidence>
<evidence type="ECO:0000256" key="8">
    <source>
        <dbReference type="ARBA" id="ARBA00023033"/>
    </source>
</evidence>
<evidence type="ECO:0000313" key="13">
    <source>
        <dbReference type="Proteomes" id="UP000027456"/>
    </source>
</evidence>
<dbReference type="GO" id="GO:0005506">
    <property type="term" value="F:iron ion binding"/>
    <property type="evidence" value="ECO:0007669"/>
    <property type="project" value="InterPro"/>
</dbReference>
<evidence type="ECO:0000256" key="6">
    <source>
        <dbReference type="ARBA" id="ARBA00023002"/>
    </source>
</evidence>
<feature type="binding site" description="axial binding residue" evidence="9">
    <location>
        <position position="425"/>
    </location>
    <ligand>
        <name>heme</name>
        <dbReference type="ChEBI" id="CHEBI:30413"/>
    </ligand>
    <ligandPart>
        <name>Fe</name>
        <dbReference type="ChEBI" id="CHEBI:18248"/>
    </ligandPart>
</feature>
<dbReference type="AlphaFoldDB" id="A0A074RNF8"/>
<keyword evidence="11" id="KW-1133">Transmembrane helix</keyword>
<dbReference type="STRING" id="1423351.A0A074RNF8"/>
<dbReference type="PRINTS" id="PR00385">
    <property type="entry name" value="P450"/>
</dbReference>
<dbReference type="InterPro" id="IPR002401">
    <property type="entry name" value="Cyt_P450_E_grp-I"/>
</dbReference>
<evidence type="ECO:0000256" key="5">
    <source>
        <dbReference type="ARBA" id="ARBA00022723"/>
    </source>
</evidence>
<keyword evidence="11" id="KW-0812">Transmembrane</keyword>
<dbReference type="PROSITE" id="PS00086">
    <property type="entry name" value="CYTOCHROME_P450"/>
    <property type="match status" value="1"/>
</dbReference>
<protein>
    <submittedName>
        <fullName evidence="12">Cytochrome P450 family protein</fullName>
    </submittedName>
</protein>
<dbReference type="OrthoDB" id="2789670at2759"/>
<dbReference type="HOGENOM" id="CLU_001570_2_3_1"/>
<comment type="cofactor">
    <cofactor evidence="1 9">
        <name>heme</name>
        <dbReference type="ChEBI" id="CHEBI:30413"/>
    </cofactor>
</comment>
<sequence>MERSDLYAFFFLAVTCAVAWYPLRKDRTHRHLPPSPKSDPLIGHMRTLMGVTDEPRAYREWGKELGSDIISITIPPGQTLVIVNSVEAAHELLTKRSSTYSDRAQTPMITSEKLLGWGNNTGMIAYGERWRAQRRMTHEVLHKKASTKMWPVVTRQVRLSLQRLSDEPSNFSKEVRRMIGSTLLSVVYGYEVTSSNDKLVEVVETAVAGFSQAAMLSNYYVNVIPWLQHIPEWFPGAEWKRKANKWRSQTEDMLNIPFEWTKNQLAVGNAPPSMLTSLLAKCTGDESAEEIDAIRWATGTLFAATILVFIMAMAMHPEVQAKAQAEIDSVLRNTRLPEISDRKSMPYMECILKEVFRWKHTVPLGVPHVSTQDDTYKGYFIPSGTLVAMNYDERAYPSPEQFDPDRFLDPSVPEPPTFGFGRRSCPGLHLAEATVFMFACTLLSSFDIRPACDLNGKPIPLTGEMGPNLVVTQPLPYKCSITPRSKEHEKVLREWMDA</sequence>
<evidence type="ECO:0000256" key="7">
    <source>
        <dbReference type="ARBA" id="ARBA00023004"/>
    </source>
</evidence>
<dbReference type="Gene3D" id="1.10.630.10">
    <property type="entry name" value="Cytochrome P450"/>
    <property type="match status" value="1"/>
</dbReference>
<evidence type="ECO:0000256" key="11">
    <source>
        <dbReference type="SAM" id="Phobius"/>
    </source>
</evidence>
<dbReference type="PANTHER" id="PTHR46300">
    <property type="entry name" value="P450, PUTATIVE (EUROFUNG)-RELATED-RELATED"/>
    <property type="match status" value="1"/>
</dbReference>